<dbReference type="Proteomes" id="UP000299084">
    <property type="component" value="Unassembled WGS sequence"/>
</dbReference>
<keyword evidence="8" id="KW-1185">Reference proteome</keyword>
<keyword evidence="4" id="KW-0378">Hydrolase</keyword>
<dbReference type="PANTHER" id="PTHR42693">
    <property type="entry name" value="ARYLSULFATASE FAMILY MEMBER"/>
    <property type="match status" value="1"/>
</dbReference>
<dbReference type="AlphaFoldDB" id="A0A5N4C221"/>
<dbReference type="EMBL" id="JWIN03000037">
    <property type="protein sequence ID" value="KAB1252925.1"/>
    <property type="molecule type" value="Genomic_DNA"/>
</dbReference>
<name>A0A5N4C221_CAMDR</name>
<keyword evidence="5" id="KW-0106">Calcium</keyword>
<evidence type="ECO:0000313" key="8">
    <source>
        <dbReference type="Proteomes" id="UP000299084"/>
    </source>
</evidence>
<dbReference type="PROSITE" id="PS00523">
    <property type="entry name" value="SULFATASE_1"/>
    <property type="match status" value="1"/>
</dbReference>
<evidence type="ECO:0000256" key="5">
    <source>
        <dbReference type="ARBA" id="ARBA00022837"/>
    </source>
</evidence>
<dbReference type="InterPro" id="IPR017850">
    <property type="entry name" value="Alkaline_phosphatase_core_sf"/>
</dbReference>
<dbReference type="InterPro" id="IPR024607">
    <property type="entry name" value="Sulfatase_CS"/>
</dbReference>
<accession>A0A5N4C221</accession>
<dbReference type="InterPro" id="IPR050738">
    <property type="entry name" value="Sulfatase"/>
</dbReference>
<reference evidence="7 8" key="1">
    <citation type="journal article" date="2019" name="Mol. Ecol. Resour.">
        <title>Improving Illumina assemblies with Hi-C and long reads: an example with the North African dromedary.</title>
        <authorList>
            <person name="Elbers J.P."/>
            <person name="Rogers M.F."/>
            <person name="Perelman P.L."/>
            <person name="Proskuryakova A.A."/>
            <person name="Serdyukova N.A."/>
            <person name="Johnson W.E."/>
            <person name="Horin P."/>
            <person name="Corander J."/>
            <person name="Murphy D."/>
            <person name="Burger P.A."/>
        </authorList>
    </citation>
    <scope>NUCLEOTIDE SEQUENCE [LARGE SCALE GENOMIC DNA]</scope>
    <source>
        <strain evidence="7">Drom800</strain>
        <tissue evidence="7">Blood</tissue>
    </source>
</reference>
<evidence type="ECO:0000256" key="3">
    <source>
        <dbReference type="ARBA" id="ARBA00022723"/>
    </source>
</evidence>
<comment type="similarity">
    <text evidence="2">Belongs to the sulfatase family.</text>
</comment>
<dbReference type="Pfam" id="PF00884">
    <property type="entry name" value="Sulfatase"/>
    <property type="match status" value="1"/>
</dbReference>
<evidence type="ECO:0000313" key="7">
    <source>
        <dbReference type="EMBL" id="KAB1252925.1"/>
    </source>
</evidence>
<protein>
    <submittedName>
        <fullName evidence="7">Arylsulfatase E</fullName>
    </submittedName>
</protein>
<evidence type="ECO:0000256" key="4">
    <source>
        <dbReference type="ARBA" id="ARBA00022801"/>
    </source>
</evidence>
<proteinExistence type="inferred from homology"/>
<dbReference type="PANTHER" id="PTHR42693:SF48">
    <property type="entry name" value="ARYLSULFATASE L"/>
    <property type="match status" value="1"/>
</dbReference>
<dbReference type="Gene3D" id="3.40.720.10">
    <property type="entry name" value="Alkaline Phosphatase, subunit A"/>
    <property type="match status" value="2"/>
</dbReference>
<sequence length="141" mass="15498">MADDLGIGDVGCYGNTTIRQGTEGPRTPNIDRLAEDGVVLRQHLAAASVCTPSRAAFLTGRYPLRSGKWHLGLNCESPSDHCHHPLKHGFDHFYGTPLSLMGDCARWELSEKRAALERPLQLGDRAFAAAARRRSVRFEDG</sequence>
<dbReference type="InterPro" id="IPR000917">
    <property type="entry name" value="Sulfatase_N"/>
</dbReference>
<evidence type="ECO:0000259" key="6">
    <source>
        <dbReference type="Pfam" id="PF00884"/>
    </source>
</evidence>
<organism evidence="7 8">
    <name type="scientific">Camelus dromedarius</name>
    <name type="common">Dromedary</name>
    <name type="synonym">Arabian camel</name>
    <dbReference type="NCBI Taxonomy" id="9838"/>
    <lineage>
        <taxon>Eukaryota</taxon>
        <taxon>Metazoa</taxon>
        <taxon>Chordata</taxon>
        <taxon>Craniata</taxon>
        <taxon>Vertebrata</taxon>
        <taxon>Euteleostomi</taxon>
        <taxon>Mammalia</taxon>
        <taxon>Eutheria</taxon>
        <taxon>Laurasiatheria</taxon>
        <taxon>Artiodactyla</taxon>
        <taxon>Tylopoda</taxon>
        <taxon>Camelidae</taxon>
        <taxon>Camelus</taxon>
    </lineage>
</organism>
<comment type="cofactor">
    <cofactor evidence="1">
        <name>Ca(2+)</name>
        <dbReference type="ChEBI" id="CHEBI:29108"/>
    </cofactor>
</comment>
<comment type="caution">
    <text evidence="7">The sequence shown here is derived from an EMBL/GenBank/DDBJ whole genome shotgun (WGS) entry which is preliminary data.</text>
</comment>
<dbReference type="SUPFAM" id="SSF53649">
    <property type="entry name" value="Alkaline phosphatase-like"/>
    <property type="match status" value="1"/>
</dbReference>
<dbReference type="GO" id="GO:0004065">
    <property type="term" value="F:arylsulfatase activity"/>
    <property type="evidence" value="ECO:0007669"/>
    <property type="project" value="TreeGrafter"/>
</dbReference>
<gene>
    <name evidence="7" type="ORF">Cadr_000003809</name>
</gene>
<keyword evidence="3" id="KW-0479">Metal-binding</keyword>
<feature type="domain" description="Sulfatase N-terminal" evidence="6">
    <location>
        <begin position="1"/>
        <end position="67"/>
    </location>
</feature>
<dbReference type="GO" id="GO:0046872">
    <property type="term" value="F:metal ion binding"/>
    <property type="evidence" value="ECO:0007669"/>
    <property type="project" value="UniProtKB-KW"/>
</dbReference>
<evidence type="ECO:0000256" key="1">
    <source>
        <dbReference type="ARBA" id="ARBA00001913"/>
    </source>
</evidence>
<evidence type="ECO:0000256" key="2">
    <source>
        <dbReference type="ARBA" id="ARBA00008779"/>
    </source>
</evidence>